<dbReference type="EMBL" id="BMGG01000008">
    <property type="protein sequence ID" value="GGC81405.1"/>
    <property type="molecule type" value="Genomic_DNA"/>
</dbReference>
<comment type="caution">
    <text evidence="3">The sequence shown here is derived from an EMBL/GenBank/DDBJ whole genome shotgun (WGS) entry which is preliminary data.</text>
</comment>
<dbReference type="Pfam" id="PF14316">
    <property type="entry name" value="DUF4381"/>
    <property type="match status" value="1"/>
</dbReference>
<dbReference type="RefSeq" id="WP_188611338.1">
    <property type="nucleotide sequence ID" value="NZ_BMGG01000008.1"/>
</dbReference>
<protein>
    <recommendedName>
        <fullName evidence="5">DUF4381 domain-containing protein</fullName>
    </recommendedName>
</protein>
<accession>A0A916URD1</accession>
<dbReference type="AlphaFoldDB" id="A0A916URD1"/>
<proteinExistence type="predicted"/>
<gene>
    <name evidence="3" type="ORF">GCM10010994_44220</name>
</gene>
<reference evidence="3" key="2">
    <citation type="submission" date="2020-09" db="EMBL/GenBank/DDBJ databases">
        <authorList>
            <person name="Sun Q."/>
            <person name="Zhou Y."/>
        </authorList>
    </citation>
    <scope>NUCLEOTIDE SEQUENCE</scope>
    <source>
        <strain evidence="3">CGMCC 1.12919</strain>
    </source>
</reference>
<sequence>MTAPAPAPPATPLTLPGALPATPLELPGTPPADPLAELRDIHLPDAVPFWPLAPGWWLAVGLLALLLLVAALLEWRRRQTLGYRALKELEAIERDGARYADAHAVARAAAVLVRRIVMTRGDRSRLALSGDDWQRFLAGGKAGLPQPMARFMALAPYVPPAAAAAAGIDRAQLLASLRRWIRGNA</sequence>
<feature type="compositionally biased region" description="Low complexity" evidence="1">
    <location>
        <begin position="12"/>
        <end position="27"/>
    </location>
</feature>
<dbReference type="InterPro" id="IPR025489">
    <property type="entry name" value="DUF4381"/>
</dbReference>
<evidence type="ECO:0000256" key="1">
    <source>
        <dbReference type="SAM" id="MobiDB-lite"/>
    </source>
</evidence>
<evidence type="ECO:0000313" key="3">
    <source>
        <dbReference type="EMBL" id="GGC81405.1"/>
    </source>
</evidence>
<evidence type="ECO:0008006" key="5">
    <source>
        <dbReference type="Google" id="ProtNLM"/>
    </source>
</evidence>
<name>A0A916URD1_9HYPH</name>
<keyword evidence="2" id="KW-0472">Membrane</keyword>
<organism evidence="3 4">
    <name type="scientific">Chelatococcus reniformis</name>
    <dbReference type="NCBI Taxonomy" id="1494448"/>
    <lineage>
        <taxon>Bacteria</taxon>
        <taxon>Pseudomonadati</taxon>
        <taxon>Pseudomonadota</taxon>
        <taxon>Alphaproteobacteria</taxon>
        <taxon>Hyphomicrobiales</taxon>
        <taxon>Chelatococcaceae</taxon>
        <taxon>Chelatococcus</taxon>
    </lineage>
</organism>
<evidence type="ECO:0000313" key="4">
    <source>
        <dbReference type="Proteomes" id="UP000637002"/>
    </source>
</evidence>
<feature type="region of interest" description="Disordered" evidence="1">
    <location>
        <begin position="1"/>
        <end position="30"/>
    </location>
</feature>
<reference evidence="3" key="1">
    <citation type="journal article" date="2014" name="Int. J. Syst. Evol. Microbiol.">
        <title>Complete genome sequence of Corynebacterium casei LMG S-19264T (=DSM 44701T), isolated from a smear-ripened cheese.</title>
        <authorList>
            <consortium name="US DOE Joint Genome Institute (JGI-PGF)"/>
            <person name="Walter F."/>
            <person name="Albersmeier A."/>
            <person name="Kalinowski J."/>
            <person name="Ruckert C."/>
        </authorList>
    </citation>
    <scope>NUCLEOTIDE SEQUENCE</scope>
    <source>
        <strain evidence="3">CGMCC 1.12919</strain>
    </source>
</reference>
<evidence type="ECO:0000256" key="2">
    <source>
        <dbReference type="SAM" id="Phobius"/>
    </source>
</evidence>
<feature type="compositionally biased region" description="Pro residues" evidence="1">
    <location>
        <begin position="1"/>
        <end position="11"/>
    </location>
</feature>
<dbReference type="Proteomes" id="UP000637002">
    <property type="component" value="Unassembled WGS sequence"/>
</dbReference>
<feature type="transmembrane region" description="Helical" evidence="2">
    <location>
        <begin position="56"/>
        <end position="75"/>
    </location>
</feature>
<keyword evidence="2" id="KW-1133">Transmembrane helix</keyword>
<keyword evidence="2" id="KW-0812">Transmembrane</keyword>
<keyword evidence="4" id="KW-1185">Reference proteome</keyword>